<organism evidence="2 3">
    <name type="scientific">Brassica cretica</name>
    <name type="common">Mustard</name>
    <dbReference type="NCBI Taxonomy" id="69181"/>
    <lineage>
        <taxon>Eukaryota</taxon>
        <taxon>Viridiplantae</taxon>
        <taxon>Streptophyta</taxon>
        <taxon>Embryophyta</taxon>
        <taxon>Tracheophyta</taxon>
        <taxon>Spermatophyta</taxon>
        <taxon>Magnoliopsida</taxon>
        <taxon>eudicotyledons</taxon>
        <taxon>Gunneridae</taxon>
        <taxon>Pentapetalae</taxon>
        <taxon>rosids</taxon>
        <taxon>malvids</taxon>
        <taxon>Brassicales</taxon>
        <taxon>Brassicaceae</taxon>
        <taxon>Brassiceae</taxon>
        <taxon>Brassica</taxon>
    </lineage>
</organism>
<dbReference type="EMBL" id="QGKW02001940">
    <property type="protein sequence ID" value="KAF2558840.1"/>
    <property type="molecule type" value="Genomic_DNA"/>
</dbReference>
<name>A0A8S9HP36_BRACR</name>
<gene>
    <name evidence="2" type="ORF">F2Q68_00014564</name>
</gene>
<sequence length="97" mass="10954">MVLEDFGMEKDSLDDLELSYLPAELINTSTCPPVIIANDRHLKSFVGFSKRSVSTRLCVTYKVKAENPNEADFDLNKSPADSNTDEEEENSFYRGDE</sequence>
<evidence type="ECO:0000313" key="2">
    <source>
        <dbReference type="EMBL" id="KAF2558840.1"/>
    </source>
</evidence>
<evidence type="ECO:0000313" key="3">
    <source>
        <dbReference type="Proteomes" id="UP000712281"/>
    </source>
</evidence>
<comment type="caution">
    <text evidence="2">The sequence shown here is derived from an EMBL/GenBank/DDBJ whole genome shotgun (WGS) entry which is preliminary data.</text>
</comment>
<dbReference type="Proteomes" id="UP000712281">
    <property type="component" value="Unassembled WGS sequence"/>
</dbReference>
<accession>A0A8S9HP36</accession>
<dbReference type="AlphaFoldDB" id="A0A8S9HP36"/>
<reference evidence="2" key="1">
    <citation type="submission" date="2019-12" db="EMBL/GenBank/DDBJ databases">
        <title>Genome sequencing and annotation of Brassica cretica.</title>
        <authorList>
            <person name="Studholme D.J."/>
            <person name="Sarris P.F."/>
        </authorList>
    </citation>
    <scope>NUCLEOTIDE SEQUENCE</scope>
    <source>
        <strain evidence="2">PFS-001/15</strain>
        <tissue evidence="2">Leaf</tissue>
    </source>
</reference>
<evidence type="ECO:0000256" key="1">
    <source>
        <dbReference type="SAM" id="MobiDB-lite"/>
    </source>
</evidence>
<proteinExistence type="predicted"/>
<protein>
    <submittedName>
        <fullName evidence="2">Uncharacterized protein</fullName>
    </submittedName>
</protein>
<feature type="region of interest" description="Disordered" evidence="1">
    <location>
        <begin position="70"/>
        <end position="97"/>
    </location>
</feature>